<feature type="domain" description="OB-fold nucleic acid binding" evidence="9">
    <location>
        <begin position="24"/>
        <end position="117"/>
    </location>
</feature>
<evidence type="ECO:0000256" key="5">
    <source>
        <dbReference type="HAMAP-Rule" id="MF_00378"/>
    </source>
</evidence>
<dbReference type="GO" id="GO:0008855">
    <property type="term" value="F:exodeoxyribonuclease VII activity"/>
    <property type="evidence" value="ECO:0007669"/>
    <property type="project" value="UniProtKB-UniRule"/>
</dbReference>
<evidence type="ECO:0000256" key="1">
    <source>
        <dbReference type="ARBA" id="ARBA00022490"/>
    </source>
</evidence>
<accession>A0A975K932</accession>
<dbReference type="NCBIfam" id="TIGR00237">
    <property type="entry name" value="xseA"/>
    <property type="match status" value="1"/>
</dbReference>
<dbReference type="CDD" id="cd04489">
    <property type="entry name" value="ExoVII_LU_OBF"/>
    <property type="match status" value="1"/>
</dbReference>
<evidence type="ECO:0000256" key="3">
    <source>
        <dbReference type="ARBA" id="ARBA00022801"/>
    </source>
</evidence>
<keyword evidence="4 5" id="KW-0269">Exonuclease</keyword>
<dbReference type="PANTHER" id="PTHR30008">
    <property type="entry name" value="EXODEOXYRIBONUCLEASE 7 LARGE SUBUNIT"/>
    <property type="match status" value="1"/>
</dbReference>
<evidence type="ECO:0000259" key="8">
    <source>
        <dbReference type="Pfam" id="PF02601"/>
    </source>
</evidence>
<feature type="compositionally biased region" description="Basic and acidic residues" evidence="7">
    <location>
        <begin position="481"/>
        <end position="493"/>
    </location>
</feature>
<feature type="region of interest" description="Disordered" evidence="7">
    <location>
        <begin position="1"/>
        <end position="25"/>
    </location>
</feature>
<evidence type="ECO:0000313" key="10">
    <source>
        <dbReference type="EMBL" id="QUT07064.1"/>
    </source>
</evidence>
<evidence type="ECO:0000256" key="2">
    <source>
        <dbReference type="ARBA" id="ARBA00022722"/>
    </source>
</evidence>
<organism evidence="10 11">
    <name type="scientific">Sphingobium phenoxybenzoativorans</name>
    <dbReference type="NCBI Taxonomy" id="1592790"/>
    <lineage>
        <taxon>Bacteria</taxon>
        <taxon>Pseudomonadati</taxon>
        <taxon>Pseudomonadota</taxon>
        <taxon>Alphaproteobacteria</taxon>
        <taxon>Sphingomonadales</taxon>
        <taxon>Sphingomonadaceae</taxon>
        <taxon>Sphingobium</taxon>
    </lineage>
</organism>
<comment type="subunit">
    <text evidence="5">Heterooligomer composed of large and small subunits.</text>
</comment>
<dbReference type="EMBL" id="CP073910">
    <property type="protein sequence ID" value="QUT07064.1"/>
    <property type="molecule type" value="Genomic_DNA"/>
</dbReference>
<name>A0A975K932_9SPHN</name>
<protein>
    <recommendedName>
        <fullName evidence="5">Exodeoxyribonuclease 7 large subunit</fullName>
        <ecNumber evidence="5">3.1.11.6</ecNumber>
    </recommendedName>
    <alternativeName>
        <fullName evidence="5">Exodeoxyribonuclease VII large subunit</fullName>
        <shortName evidence="5">Exonuclease VII large subunit</shortName>
    </alternativeName>
</protein>
<evidence type="ECO:0000259" key="9">
    <source>
        <dbReference type="Pfam" id="PF13742"/>
    </source>
</evidence>
<comment type="function">
    <text evidence="5">Bidirectionally degrades single-stranded DNA into large acid-insoluble oligonucleotides, which are then degraded further into small acid-soluble oligonucleotides.</text>
</comment>
<comment type="catalytic activity">
    <reaction evidence="5 6">
        <text>Exonucleolytic cleavage in either 5'- to 3'- or 3'- to 5'-direction to yield nucleoside 5'-phosphates.</text>
        <dbReference type="EC" id="3.1.11.6"/>
    </reaction>
</comment>
<dbReference type="RefSeq" id="WP_212610297.1">
    <property type="nucleotide sequence ID" value="NZ_CP073910.1"/>
</dbReference>
<dbReference type="KEGG" id="spph:KFK14_06470"/>
<dbReference type="AlphaFoldDB" id="A0A975K932"/>
<evidence type="ECO:0000256" key="6">
    <source>
        <dbReference type="RuleBase" id="RU004355"/>
    </source>
</evidence>
<dbReference type="GO" id="GO:0006308">
    <property type="term" value="P:DNA catabolic process"/>
    <property type="evidence" value="ECO:0007669"/>
    <property type="project" value="UniProtKB-UniRule"/>
</dbReference>
<proteinExistence type="inferred from homology"/>
<evidence type="ECO:0000256" key="4">
    <source>
        <dbReference type="ARBA" id="ARBA00022839"/>
    </source>
</evidence>
<dbReference type="InterPro" id="IPR020579">
    <property type="entry name" value="Exonuc_VII_lsu_C"/>
</dbReference>
<feature type="region of interest" description="Disordered" evidence="7">
    <location>
        <begin position="451"/>
        <end position="493"/>
    </location>
</feature>
<dbReference type="PANTHER" id="PTHR30008:SF0">
    <property type="entry name" value="EXODEOXYRIBONUCLEASE 7 LARGE SUBUNIT"/>
    <property type="match status" value="1"/>
</dbReference>
<dbReference type="InterPro" id="IPR003753">
    <property type="entry name" value="Exonuc_VII_L"/>
</dbReference>
<gene>
    <name evidence="5" type="primary">xseA</name>
    <name evidence="10" type="ORF">KFK14_06470</name>
</gene>
<keyword evidence="3 5" id="KW-0378">Hydrolase</keyword>
<dbReference type="EC" id="3.1.11.6" evidence="5"/>
<comment type="subcellular location">
    <subcellularLocation>
        <location evidence="5 6">Cytoplasm</location>
    </subcellularLocation>
</comment>
<dbReference type="GO" id="GO:0005737">
    <property type="term" value="C:cytoplasm"/>
    <property type="evidence" value="ECO:0007669"/>
    <property type="project" value="UniProtKB-SubCell"/>
</dbReference>
<dbReference type="GO" id="GO:0003676">
    <property type="term" value="F:nucleic acid binding"/>
    <property type="evidence" value="ECO:0007669"/>
    <property type="project" value="InterPro"/>
</dbReference>
<dbReference type="Pfam" id="PF02601">
    <property type="entry name" value="Exonuc_VII_L"/>
    <property type="match status" value="1"/>
</dbReference>
<dbReference type="GO" id="GO:0009318">
    <property type="term" value="C:exodeoxyribonuclease VII complex"/>
    <property type="evidence" value="ECO:0007669"/>
    <property type="project" value="UniProtKB-UniRule"/>
</dbReference>
<comment type="similarity">
    <text evidence="5 6">Belongs to the XseA family.</text>
</comment>
<dbReference type="InterPro" id="IPR025824">
    <property type="entry name" value="OB-fold_nuc-bd_dom"/>
</dbReference>
<evidence type="ECO:0000313" key="11">
    <source>
        <dbReference type="Proteomes" id="UP000681425"/>
    </source>
</evidence>
<feature type="domain" description="Exonuclease VII large subunit C-terminal" evidence="8">
    <location>
        <begin position="140"/>
        <end position="454"/>
    </location>
</feature>
<keyword evidence="11" id="KW-1185">Reference proteome</keyword>
<keyword evidence="2 5" id="KW-0540">Nuclease</keyword>
<evidence type="ECO:0000256" key="7">
    <source>
        <dbReference type="SAM" id="MobiDB-lite"/>
    </source>
</evidence>
<dbReference type="Pfam" id="PF13742">
    <property type="entry name" value="tRNA_anti_2"/>
    <property type="match status" value="1"/>
</dbReference>
<dbReference type="HAMAP" id="MF_00378">
    <property type="entry name" value="Exonuc_7_L"/>
    <property type="match status" value="1"/>
</dbReference>
<reference evidence="10" key="1">
    <citation type="submission" date="2021-04" db="EMBL/GenBank/DDBJ databases">
        <title>Isolation of p-tert-butylphenol degrading bacteria Sphingobium phenoxybenzoativorans Tas13 from active sludge.</title>
        <authorList>
            <person name="Li Y."/>
        </authorList>
    </citation>
    <scope>NUCLEOTIDE SEQUENCE</scope>
    <source>
        <strain evidence="10">Tas13</strain>
    </source>
</reference>
<sequence>MSPEYDPAGRLLAEETPGDNAPPLSVSELSGMLKRTVEDRFGHVKLRGEISGFKRAASGHLYLALKDDSAVIDGVMWKGGAGRLAFSPQDGVEVIATGKLTTYPGRSKYQIVIDRMELAGEGALMALLEKLKRQLGAEGLFDPARKVPLPFLPKVIGVVTSPTGAVIRDILHRLEDRCPTHVLVWPVLVQGESAAAQVAAAVRGFDAMRPGGPLPRPDLVIVARGGGSIEDLWAFNEEAVVRAVAECSLPIISAVGHETDTTLCDYAADVRAPTPTAAAEMAVPVRAELLAVLTESGLRAGRAVRRGAGQARERLETQVRLMPRPDTLLAPQRQRADDLGERLGRGLRHRLTDARRELSDAGGALRPILLQNRLAREWQRLQGARLRPQMLTRPLADGRQALDRLWRLAVSLDPDRPLSRGFARVMAGGKLISSVSDAKAAGRVMLHFQDGETPASIGGGVEKAPPPDISEHKQGTRNKPRAPDETRQQDLFT</sequence>
<keyword evidence="1 5" id="KW-0963">Cytoplasm</keyword>
<dbReference type="Proteomes" id="UP000681425">
    <property type="component" value="Chromosome"/>
</dbReference>